<dbReference type="PANTHER" id="PTHR11455:SF9">
    <property type="entry name" value="CRYPTOCHROME CIRCADIAN CLOCK 5 ISOFORM X1"/>
    <property type="match status" value="1"/>
</dbReference>
<keyword evidence="4" id="KW-0157">Chromophore</keyword>
<protein>
    <recommendedName>
        <fullName evidence="5">Photolyase/cryptochrome alpha/beta domain-containing protein</fullName>
    </recommendedName>
</protein>
<feature type="domain" description="Photolyase/cryptochrome alpha/beta" evidence="5">
    <location>
        <begin position="9"/>
        <end position="140"/>
    </location>
</feature>
<dbReference type="GO" id="GO:0006950">
    <property type="term" value="P:response to stress"/>
    <property type="evidence" value="ECO:0007669"/>
    <property type="project" value="UniProtKB-ARBA"/>
</dbReference>
<dbReference type="InterPro" id="IPR018394">
    <property type="entry name" value="DNA_photolyase_1_CS_C"/>
</dbReference>
<keyword evidence="2" id="KW-0285">Flavoprotein</keyword>
<dbReference type="InterPro" id="IPR036155">
    <property type="entry name" value="Crypto/Photolyase_N_sf"/>
</dbReference>
<name>A0A6C0E4U6_9ZZZZ</name>
<dbReference type="PROSITE" id="PS51645">
    <property type="entry name" value="PHR_CRY_ALPHA_BETA"/>
    <property type="match status" value="1"/>
</dbReference>
<dbReference type="SUPFAM" id="SSF48173">
    <property type="entry name" value="Cryptochrome/photolyase FAD-binding domain"/>
    <property type="match status" value="1"/>
</dbReference>
<accession>A0A6C0E4U6</accession>
<dbReference type="SUPFAM" id="SSF52425">
    <property type="entry name" value="Cryptochrome/photolyase, N-terminal domain"/>
    <property type="match status" value="1"/>
</dbReference>
<evidence type="ECO:0000259" key="5">
    <source>
        <dbReference type="PROSITE" id="PS51645"/>
    </source>
</evidence>
<dbReference type="GO" id="GO:0003677">
    <property type="term" value="F:DNA binding"/>
    <property type="evidence" value="ECO:0007669"/>
    <property type="project" value="TreeGrafter"/>
</dbReference>
<dbReference type="Pfam" id="PF00875">
    <property type="entry name" value="DNA_photolyase"/>
    <property type="match status" value="1"/>
</dbReference>
<dbReference type="Gene3D" id="1.25.40.80">
    <property type="match status" value="1"/>
</dbReference>
<evidence type="ECO:0000313" key="6">
    <source>
        <dbReference type="EMBL" id="QHT24084.1"/>
    </source>
</evidence>
<dbReference type="PROSITE" id="PS00394">
    <property type="entry name" value="DNA_PHOTOLYASES_1_1"/>
    <property type="match status" value="1"/>
</dbReference>
<dbReference type="Gene3D" id="1.10.579.10">
    <property type="entry name" value="DNA Cyclobutane Dipyrimidine Photolyase, subunit A, domain 3"/>
    <property type="match status" value="1"/>
</dbReference>
<dbReference type="GO" id="GO:0003904">
    <property type="term" value="F:deoxyribodipyrimidine photo-lyase activity"/>
    <property type="evidence" value="ECO:0007669"/>
    <property type="project" value="TreeGrafter"/>
</dbReference>
<evidence type="ECO:0000256" key="4">
    <source>
        <dbReference type="ARBA" id="ARBA00022991"/>
    </source>
</evidence>
<keyword evidence="3" id="KW-0274">FAD</keyword>
<dbReference type="AlphaFoldDB" id="A0A6C0E4U6"/>
<organism evidence="6">
    <name type="scientific">viral metagenome</name>
    <dbReference type="NCBI Taxonomy" id="1070528"/>
    <lineage>
        <taxon>unclassified sequences</taxon>
        <taxon>metagenomes</taxon>
        <taxon>organismal metagenomes</taxon>
    </lineage>
</organism>
<dbReference type="Gene3D" id="3.40.50.620">
    <property type="entry name" value="HUPs"/>
    <property type="match status" value="1"/>
</dbReference>
<dbReference type="PRINTS" id="PR00147">
    <property type="entry name" value="DNAPHOTLYASE"/>
</dbReference>
<dbReference type="InterPro" id="IPR002081">
    <property type="entry name" value="Cryptochrome/DNA_photolyase_1"/>
</dbReference>
<evidence type="ECO:0000256" key="1">
    <source>
        <dbReference type="ARBA" id="ARBA00001974"/>
    </source>
</evidence>
<dbReference type="Pfam" id="PF03441">
    <property type="entry name" value="FAD_binding_7"/>
    <property type="match status" value="1"/>
</dbReference>
<dbReference type="GO" id="GO:0006139">
    <property type="term" value="P:nucleobase-containing compound metabolic process"/>
    <property type="evidence" value="ECO:0007669"/>
    <property type="project" value="UniProtKB-ARBA"/>
</dbReference>
<dbReference type="GO" id="GO:0071949">
    <property type="term" value="F:FAD binding"/>
    <property type="evidence" value="ECO:0007669"/>
    <property type="project" value="TreeGrafter"/>
</dbReference>
<dbReference type="InterPro" id="IPR014729">
    <property type="entry name" value="Rossmann-like_a/b/a_fold"/>
</dbReference>
<proteinExistence type="predicted"/>
<comment type="cofactor">
    <cofactor evidence="1">
        <name>FAD</name>
        <dbReference type="ChEBI" id="CHEBI:57692"/>
    </cofactor>
</comment>
<dbReference type="InterPro" id="IPR006050">
    <property type="entry name" value="DNA_photolyase_N"/>
</dbReference>
<dbReference type="InterPro" id="IPR036134">
    <property type="entry name" value="Crypto/Photolyase_FAD-like_sf"/>
</dbReference>
<sequence length="455" mass="53424">MKTKTKTYNRGLFIFRRDFRINDNTGLIHLSKHCKTILPIFIFTPEQITNKNKYRSNNAVQFMIESLFDLRDSIAKKGGTLLFFYGVNENVIEKCIKDMDIDVVGYNLDYTPYAIQRDTEIVKMCSKHGVDVETAFDYYLHEPNTITNNGGETYKKFTPYYDKASQTKVELPNNALVTNFDSLTHPHHVSLEQMWTKYVDENKLLAVHGGRKEAVKKLKSVVYPNDRNDLTTQTSMLSAYIKFGCVSIREVYHKFIKNKPFTRQLYWRDFYANILLANSKVLGKSLNSNYDKIKWKTNKKWFDAWCNGTTGFPIVDAGMRQLNTTGYMHNRARLITMCFYIKTLLLDWREAEQYFASKLVDYDPANNNGNIQWVMGGGADSQPYYRIFNPWLQSKEHDPDCIYIKTWIPELKDIEPKHIHTWNTNYNVDVYPKPICDYTEQTKKVLELYKNYLEK</sequence>
<dbReference type="InterPro" id="IPR005101">
    <property type="entry name" value="Cryptochr/Photolyase_FAD-bd"/>
</dbReference>
<reference evidence="6" key="1">
    <citation type="journal article" date="2020" name="Nature">
        <title>Giant virus diversity and host interactions through global metagenomics.</title>
        <authorList>
            <person name="Schulz F."/>
            <person name="Roux S."/>
            <person name="Paez-Espino D."/>
            <person name="Jungbluth S."/>
            <person name="Walsh D.A."/>
            <person name="Denef V.J."/>
            <person name="McMahon K.D."/>
            <person name="Konstantinidis K.T."/>
            <person name="Eloe-Fadrosh E.A."/>
            <person name="Kyrpides N.C."/>
            <person name="Woyke T."/>
        </authorList>
    </citation>
    <scope>NUCLEOTIDE SEQUENCE</scope>
    <source>
        <strain evidence="6">GVMAG-M-3300023179-132</strain>
    </source>
</reference>
<dbReference type="EMBL" id="MN739738">
    <property type="protein sequence ID" value="QHT24084.1"/>
    <property type="molecule type" value="Genomic_DNA"/>
</dbReference>
<dbReference type="PANTHER" id="PTHR11455">
    <property type="entry name" value="CRYPTOCHROME"/>
    <property type="match status" value="1"/>
</dbReference>
<evidence type="ECO:0000256" key="2">
    <source>
        <dbReference type="ARBA" id="ARBA00022630"/>
    </source>
</evidence>
<evidence type="ECO:0000256" key="3">
    <source>
        <dbReference type="ARBA" id="ARBA00022827"/>
    </source>
</evidence>